<reference evidence="1 2" key="2">
    <citation type="journal article" date="2022" name="Mol. Ecol. Resour.">
        <title>The genomes of chicory, endive, great burdock and yacon provide insights into Asteraceae paleo-polyploidization history and plant inulin production.</title>
        <authorList>
            <person name="Fan W."/>
            <person name="Wang S."/>
            <person name="Wang H."/>
            <person name="Wang A."/>
            <person name="Jiang F."/>
            <person name="Liu H."/>
            <person name="Zhao H."/>
            <person name="Xu D."/>
            <person name="Zhang Y."/>
        </authorList>
    </citation>
    <scope>NUCLEOTIDE SEQUENCE [LARGE SCALE GENOMIC DNA]</scope>
    <source>
        <strain evidence="2">cv. Yunnan</strain>
        <tissue evidence="1">Leaves</tissue>
    </source>
</reference>
<gene>
    <name evidence="1" type="ORF">L1987_23209</name>
</gene>
<accession>A0ACB9IHW6</accession>
<comment type="caution">
    <text evidence="1">The sequence shown here is derived from an EMBL/GenBank/DDBJ whole genome shotgun (WGS) entry which is preliminary data.</text>
</comment>
<name>A0ACB9IHW6_9ASTR</name>
<evidence type="ECO:0000313" key="2">
    <source>
        <dbReference type="Proteomes" id="UP001056120"/>
    </source>
</evidence>
<dbReference type="EMBL" id="CM042025">
    <property type="protein sequence ID" value="KAI3807283.1"/>
    <property type="molecule type" value="Genomic_DNA"/>
</dbReference>
<protein>
    <submittedName>
        <fullName evidence="1">Uncharacterized protein</fullName>
    </submittedName>
</protein>
<sequence length="317" mass="35700">MCTSSCIPIAAENEYWTDEAIFMSLFNFKRGKPLPLNVTTDVNPYQYRPSDLPVDLWYLCCEVKMDAEGGSWVQTGDACEIFSNSAILGLRTTLRFYERRAPHGRKTNWVMQEYRITERCDNDTKDHRALCRVFLADEYKPPSAHCIADIDVKISSNSGPKTVLNVNSIEHENPSDMDCILKGDYIELNDLIDPGSPSSSSANSSCLTMTSDEYFDSIALLQELDKDIKDQEMKDSTVKFNLSALVKSKEVVIRPATSDWVIEETLKVENGNINTSDGVNTPASSSSSENESEEGKKESVSRIKRRKMVKYLCFLAF</sequence>
<organism evidence="1 2">
    <name type="scientific">Smallanthus sonchifolius</name>
    <dbReference type="NCBI Taxonomy" id="185202"/>
    <lineage>
        <taxon>Eukaryota</taxon>
        <taxon>Viridiplantae</taxon>
        <taxon>Streptophyta</taxon>
        <taxon>Embryophyta</taxon>
        <taxon>Tracheophyta</taxon>
        <taxon>Spermatophyta</taxon>
        <taxon>Magnoliopsida</taxon>
        <taxon>eudicotyledons</taxon>
        <taxon>Gunneridae</taxon>
        <taxon>Pentapetalae</taxon>
        <taxon>asterids</taxon>
        <taxon>campanulids</taxon>
        <taxon>Asterales</taxon>
        <taxon>Asteraceae</taxon>
        <taxon>Asteroideae</taxon>
        <taxon>Heliantheae alliance</taxon>
        <taxon>Millerieae</taxon>
        <taxon>Smallanthus</taxon>
    </lineage>
</organism>
<reference evidence="2" key="1">
    <citation type="journal article" date="2022" name="Mol. Ecol. Resour.">
        <title>The genomes of chicory, endive, great burdock and yacon provide insights into Asteraceae palaeo-polyploidization history and plant inulin production.</title>
        <authorList>
            <person name="Fan W."/>
            <person name="Wang S."/>
            <person name="Wang H."/>
            <person name="Wang A."/>
            <person name="Jiang F."/>
            <person name="Liu H."/>
            <person name="Zhao H."/>
            <person name="Xu D."/>
            <person name="Zhang Y."/>
        </authorList>
    </citation>
    <scope>NUCLEOTIDE SEQUENCE [LARGE SCALE GENOMIC DNA]</scope>
    <source>
        <strain evidence="2">cv. Yunnan</strain>
    </source>
</reference>
<proteinExistence type="predicted"/>
<keyword evidence="2" id="KW-1185">Reference proteome</keyword>
<dbReference type="Proteomes" id="UP001056120">
    <property type="component" value="Linkage Group LG08"/>
</dbReference>
<evidence type="ECO:0000313" key="1">
    <source>
        <dbReference type="EMBL" id="KAI3807283.1"/>
    </source>
</evidence>